<dbReference type="Proteomes" id="UP000800094">
    <property type="component" value="Unassembled WGS sequence"/>
</dbReference>
<dbReference type="GO" id="GO:0016787">
    <property type="term" value="F:hydrolase activity"/>
    <property type="evidence" value="ECO:0007669"/>
    <property type="project" value="InterPro"/>
</dbReference>
<dbReference type="PANTHER" id="PTHR42760:SF122">
    <property type="entry name" value="NAD(P)-BINDING PROTEIN"/>
    <property type="match status" value="1"/>
</dbReference>
<dbReference type="InterPro" id="IPR029058">
    <property type="entry name" value="AB_hydrolase_fold"/>
</dbReference>
<sequence length="559" mass="61397">MDPQITHDSAMPKDDMNSVTYLAKPSGACCLEGNIHSGNPRGDFVNIADVETYVTKPPDAKANGHILLYFPDVWGVFPNGLLIMDGFADAGYLVVGLDYFRGDPVWKHRKHRLDKETEPDFDYEAWKKKHTAFANEAVPKWVDAVRQQYGKSDTKYAYVGYCFGAPYVCDQLASSLCAAGAFAHPAFLKEHHFKNLQRPLFMSCAEVDHTFDTESRNKAVDILIEGKKTYHLQLFSGVSHGFALRGNMEDAYERWTQFGTSPPDMERHPVGGNLTWSRSNSWPKSLGCCMGPPKAFDFTGEVAIVTGAGSRMPGEVGNGRATAILLARQGAKVALLDYNADWAAETKRMIDTEGGISEVIQTDVTNEESCRRAVERTVQLWGTVHILVNIVGVGGAMGDATKLDLDAWDRDFRINVTSMVLMARHVIPVFRKTGRGSIVNMSSVSGLLGGNPSLLYPTSKGAIVQMTRAMAAQHGKEGIRVNCVTPGMVYTPMAMRGKPMSEELRRQRVGQNLMGIEGTGWDVGYAILFLCSKEAKWITGVILPVDAGVSHGSEVDVMR</sequence>
<gene>
    <name evidence="4" type="ORF">BU26DRAFT_474556</name>
</gene>
<protein>
    <submittedName>
        <fullName evidence="4">NAD(P)-binding protein</fullName>
    </submittedName>
</protein>
<accession>A0A6A6IV88</accession>
<evidence type="ECO:0000313" key="5">
    <source>
        <dbReference type="Proteomes" id="UP000800094"/>
    </source>
</evidence>
<dbReference type="CDD" id="cd05233">
    <property type="entry name" value="SDR_c"/>
    <property type="match status" value="1"/>
</dbReference>
<dbReference type="Pfam" id="PF13561">
    <property type="entry name" value="adh_short_C2"/>
    <property type="match status" value="1"/>
</dbReference>
<proteinExistence type="inferred from homology"/>
<dbReference type="RefSeq" id="XP_033689358.1">
    <property type="nucleotide sequence ID" value="XM_033825505.1"/>
</dbReference>
<evidence type="ECO:0000256" key="2">
    <source>
        <dbReference type="ARBA" id="ARBA00022857"/>
    </source>
</evidence>
<reference evidence="4" key="1">
    <citation type="journal article" date="2020" name="Stud. Mycol.">
        <title>101 Dothideomycetes genomes: a test case for predicting lifestyles and emergence of pathogens.</title>
        <authorList>
            <person name="Haridas S."/>
            <person name="Albert R."/>
            <person name="Binder M."/>
            <person name="Bloem J."/>
            <person name="Labutti K."/>
            <person name="Salamov A."/>
            <person name="Andreopoulos B."/>
            <person name="Baker S."/>
            <person name="Barry K."/>
            <person name="Bills G."/>
            <person name="Bluhm B."/>
            <person name="Cannon C."/>
            <person name="Castanera R."/>
            <person name="Culley D."/>
            <person name="Daum C."/>
            <person name="Ezra D."/>
            <person name="Gonzalez J."/>
            <person name="Henrissat B."/>
            <person name="Kuo A."/>
            <person name="Liang C."/>
            <person name="Lipzen A."/>
            <person name="Lutzoni F."/>
            <person name="Magnuson J."/>
            <person name="Mondo S."/>
            <person name="Nolan M."/>
            <person name="Ohm R."/>
            <person name="Pangilinan J."/>
            <person name="Park H.-J."/>
            <person name="Ramirez L."/>
            <person name="Alfaro M."/>
            <person name="Sun H."/>
            <person name="Tritt A."/>
            <person name="Yoshinaga Y."/>
            <person name="Zwiers L.-H."/>
            <person name="Turgeon B."/>
            <person name="Goodwin S."/>
            <person name="Spatafora J."/>
            <person name="Crous P."/>
            <person name="Grigoriev I."/>
        </authorList>
    </citation>
    <scope>NUCLEOTIDE SEQUENCE</scope>
    <source>
        <strain evidence="4">CBS 122368</strain>
    </source>
</reference>
<dbReference type="OrthoDB" id="1393670at2759"/>
<dbReference type="GO" id="GO:0016616">
    <property type="term" value="F:oxidoreductase activity, acting on the CH-OH group of donors, NAD or NADP as acceptor"/>
    <property type="evidence" value="ECO:0007669"/>
    <property type="project" value="TreeGrafter"/>
</dbReference>
<comment type="similarity">
    <text evidence="1">Belongs to the short-chain dehydrogenases/reductases (SDR) family.</text>
</comment>
<dbReference type="SUPFAM" id="SSF53474">
    <property type="entry name" value="alpha/beta-Hydrolases"/>
    <property type="match status" value="1"/>
</dbReference>
<dbReference type="Pfam" id="PF01738">
    <property type="entry name" value="DLH"/>
    <property type="match status" value="1"/>
</dbReference>
<evidence type="ECO:0000259" key="3">
    <source>
        <dbReference type="Pfam" id="PF01738"/>
    </source>
</evidence>
<dbReference type="PROSITE" id="PS00061">
    <property type="entry name" value="ADH_SHORT"/>
    <property type="match status" value="1"/>
</dbReference>
<feature type="domain" description="Dienelactone hydrolase" evidence="3">
    <location>
        <begin position="51"/>
        <end position="248"/>
    </location>
</feature>
<dbReference type="GO" id="GO:0006633">
    <property type="term" value="P:fatty acid biosynthetic process"/>
    <property type="evidence" value="ECO:0007669"/>
    <property type="project" value="TreeGrafter"/>
</dbReference>
<dbReference type="AlphaFoldDB" id="A0A6A6IV88"/>
<dbReference type="FunFam" id="3.40.50.720:FF:000084">
    <property type="entry name" value="Short-chain dehydrogenase reductase"/>
    <property type="match status" value="1"/>
</dbReference>
<dbReference type="EMBL" id="ML987190">
    <property type="protein sequence ID" value="KAF2254354.1"/>
    <property type="molecule type" value="Genomic_DNA"/>
</dbReference>
<dbReference type="PANTHER" id="PTHR42760">
    <property type="entry name" value="SHORT-CHAIN DEHYDROGENASES/REDUCTASES FAMILY MEMBER"/>
    <property type="match status" value="1"/>
</dbReference>
<dbReference type="Gene3D" id="3.40.50.1820">
    <property type="entry name" value="alpha/beta hydrolase"/>
    <property type="match status" value="1"/>
</dbReference>
<dbReference type="Gene3D" id="3.40.50.720">
    <property type="entry name" value="NAD(P)-binding Rossmann-like Domain"/>
    <property type="match status" value="1"/>
</dbReference>
<evidence type="ECO:0000256" key="1">
    <source>
        <dbReference type="ARBA" id="ARBA00006484"/>
    </source>
</evidence>
<dbReference type="InterPro" id="IPR036291">
    <property type="entry name" value="NAD(P)-bd_dom_sf"/>
</dbReference>
<dbReference type="GeneID" id="54578835"/>
<dbReference type="PRINTS" id="PR00081">
    <property type="entry name" value="GDHRDH"/>
</dbReference>
<keyword evidence="5" id="KW-1185">Reference proteome</keyword>
<dbReference type="PRINTS" id="PR00080">
    <property type="entry name" value="SDRFAMILY"/>
</dbReference>
<dbReference type="GO" id="GO:0048038">
    <property type="term" value="F:quinone binding"/>
    <property type="evidence" value="ECO:0007669"/>
    <property type="project" value="TreeGrafter"/>
</dbReference>
<evidence type="ECO:0000313" key="4">
    <source>
        <dbReference type="EMBL" id="KAF2254354.1"/>
    </source>
</evidence>
<keyword evidence="2" id="KW-0521">NADP</keyword>
<name>A0A6A6IV88_9PLEO</name>
<dbReference type="InterPro" id="IPR020904">
    <property type="entry name" value="Sc_DH/Rdtase_CS"/>
</dbReference>
<dbReference type="SUPFAM" id="SSF51735">
    <property type="entry name" value="NAD(P)-binding Rossmann-fold domains"/>
    <property type="match status" value="1"/>
</dbReference>
<dbReference type="InterPro" id="IPR002925">
    <property type="entry name" value="Dienelactn_hydro"/>
</dbReference>
<organism evidence="4 5">
    <name type="scientific">Trematosphaeria pertusa</name>
    <dbReference type="NCBI Taxonomy" id="390896"/>
    <lineage>
        <taxon>Eukaryota</taxon>
        <taxon>Fungi</taxon>
        <taxon>Dikarya</taxon>
        <taxon>Ascomycota</taxon>
        <taxon>Pezizomycotina</taxon>
        <taxon>Dothideomycetes</taxon>
        <taxon>Pleosporomycetidae</taxon>
        <taxon>Pleosporales</taxon>
        <taxon>Massarineae</taxon>
        <taxon>Trematosphaeriaceae</taxon>
        <taxon>Trematosphaeria</taxon>
    </lineage>
</organism>
<dbReference type="InterPro" id="IPR002347">
    <property type="entry name" value="SDR_fam"/>
</dbReference>